<organism evidence="1 2">
    <name type="scientific">Polaribacter atrinae</name>
    <dbReference type="NCBI Taxonomy" id="1333662"/>
    <lineage>
        <taxon>Bacteria</taxon>
        <taxon>Pseudomonadati</taxon>
        <taxon>Bacteroidota</taxon>
        <taxon>Flavobacteriia</taxon>
        <taxon>Flavobacteriales</taxon>
        <taxon>Flavobacteriaceae</taxon>
    </lineage>
</organism>
<evidence type="ECO:0000313" key="2">
    <source>
        <dbReference type="Proteomes" id="UP000076923"/>
    </source>
</evidence>
<dbReference type="RefSeq" id="WP_068451916.1">
    <property type="nucleotide sequence ID" value="NZ_CP150660.1"/>
</dbReference>
<reference evidence="1 2" key="1">
    <citation type="submission" date="2016-02" db="EMBL/GenBank/DDBJ databases">
        <title>Draft genome sequence of Polaribacter atrinae KACC17473.</title>
        <authorList>
            <person name="Shin S.-K."/>
            <person name="Yi H."/>
        </authorList>
    </citation>
    <scope>NUCLEOTIDE SEQUENCE [LARGE SCALE GENOMIC DNA]</scope>
    <source>
        <strain evidence="1 2">KACC 17473</strain>
    </source>
</reference>
<sequence length="114" mass="13546">MQIENDENLKMFLLELFKKEVPNIFNNNLKNNSREALEELKKTIYLGKNLKKSIKEKQNKYQNGTNYSDFSIDLFIDNLILEILKDNNFDSIFDWDEDEFEQILSSMTIVIEKG</sequence>
<comment type="caution">
    <text evidence="1">The sequence shown here is derived from an EMBL/GenBank/DDBJ whole genome shotgun (WGS) entry which is preliminary data.</text>
</comment>
<dbReference type="STRING" id="1333662.LPB303_14875"/>
<dbReference type="EMBL" id="LVWE01000060">
    <property type="protein sequence ID" value="OAD42379.1"/>
    <property type="molecule type" value="Genomic_DNA"/>
</dbReference>
<accession>A0A176T396</accession>
<name>A0A176T396_9FLAO</name>
<dbReference type="AlphaFoldDB" id="A0A176T396"/>
<proteinExistence type="predicted"/>
<dbReference type="Proteomes" id="UP000076923">
    <property type="component" value="Unassembled WGS sequence"/>
</dbReference>
<evidence type="ECO:0000313" key="1">
    <source>
        <dbReference type="EMBL" id="OAD42379.1"/>
    </source>
</evidence>
<keyword evidence="2" id="KW-1185">Reference proteome</keyword>
<protein>
    <submittedName>
        <fullName evidence="1">Uncharacterized protein</fullName>
    </submittedName>
</protein>
<gene>
    <name evidence="1" type="ORF">LPB303_14875</name>
</gene>